<comment type="caution">
    <text evidence="1">The sequence shown here is derived from an EMBL/GenBank/DDBJ whole genome shotgun (WGS) entry which is preliminary data.</text>
</comment>
<feature type="non-terminal residue" evidence="1">
    <location>
        <position position="1"/>
    </location>
</feature>
<accession>A0ACC1LEX7</accession>
<keyword evidence="2" id="KW-1185">Reference proteome</keyword>
<sequence>KRVDMHIVEELATDAVFDHAARAENVRSFKEMVINYYSRTEYIRTSEQIRKDQWIFWGKVRCRAWMIIPVAMLSQFCLGSLYAWSIFNKPIDRYLYDNADANRAQITFYIALGMLGASGAAFGPWIESHSPRMCAMLAALVFFIGHCTAALGLACKEVSMLYFGYGFVGGVGLGIGYVTTIDAVIQWYPSSRGFASGLAVSGFGSGAVAFSNLNFALVRMFTIPQAFVVLGAVNLVIMALCAMIMRPPPPSYNIPGVAIDMTDQSISDMNHPQQRGVQNRIKGKSAAIGGQTITVDSNSGDPVLIITLSQALASRDFWFLWVAFFVNLVFGVVIISNLASMTSNMFGTDLSAPVSVIVTVEGAFNAGGRMLMGWASDWVGRRRTFLFVITLQIVIVSCLIFIIPQRTFWPFVVLVWLATLCYGGGVGVIAATLADMFGALNMPACHGVILTGWSVAAIGGGLTYTGVVSFLTKYKGYTMSDPYVYVLNQYWILSLLICGWIALVLIRITPRERMFPRVHGEIFHHSFAGVMVRLARGSQQNGLHDYEFLSAAPGLGNFDAGDNEADLESNDSKSEKMMDVNLNPPTTRIQSNTDINVLPNIHDTATISTYRLEDAQVGSKQPFASEAFNYVAQDATSIHSAVDTRISCVQLMCAMPPDRRCLKLFGKWRLELVPSAEGITVWRMYLSCALLASSDGKH</sequence>
<evidence type="ECO:0000313" key="1">
    <source>
        <dbReference type="EMBL" id="KAJ2807352.1"/>
    </source>
</evidence>
<proteinExistence type="predicted"/>
<protein>
    <submittedName>
        <fullName evidence="1">Uncharacterized protein</fullName>
    </submittedName>
</protein>
<gene>
    <name evidence="1" type="ORF">H4S07_003604</name>
</gene>
<dbReference type="Proteomes" id="UP001140096">
    <property type="component" value="Unassembled WGS sequence"/>
</dbReference>
<evidence type="ECO:0000313" key="2">
    <source>
        <dbReference type="Proteomes" id="UP001140096"/>
    </source>
</evidence>
<organism evidence="1 2">
    <name type="scientific">Coemansia furcata</name>
    <dbReference type="NCBI Taxonomy" id="417177"/>
    <lineage>
        <taxon>Eukaryota</taxon>
        <taxon>Fungi</taxon>
        <taxon>Fungi incertae sedis</taxon>
        <taxon>Zoopagomycota</taxon>
        <taxon>Kickxellomycotina</taxon>
        <taxon>Kickxellomycetes</taxon>
        <taxon>Kickxellales</taxon>
        <taxon>Kickxellaceae</taxon>
        <taxon>Coemansia</taxon>
    </lineage>
</organism>
<name>A0ACC1LEX7_9FUNG</name>
<reference evidence="1" key="1">
    <citation type="submission" date="2022-07" db="EMBL/GenBank/DDBJ databases">
        <title>Phylogenomic reconstructions and comparative analyses of Kickxellomycotina fungi.</title>
        <authorList>
            <person name="Reynolds N.K."/>
            <person name="Stajich J.E."/>
            <person name="Barry K."/>
            <person name="Grigoriev I.V."/>
            <person name="Crous P."/>
            <person name="Smith M.E."/>
        </authorList>
    </citation>
    <scope>NUCLEOTIDE SEQUENCE</scope>
    <source>
        <strain evidence="1">CBS 102833</strain>
    </source>
</reference>
<dbReference type="EMBL" id="JANBUP010001215">
    <property type="protein sequence ID" value="KAJ2807352.1"/>
    <property type="molecule type" value="Genomic_DNA"/>
</dbReference>